<feature type="compositionally biased region" description="Polar residues" evidence="1">
    <location>
        <begin position="99"/>
        <end position="112"/>
    </location>
</feature>
<feature type="region of interest" description="Disordered" evidence="1">
    <location>
        <begin position="82"/>
        <end position="113"/>
    </location>
</feature>
<evidence type="ECO:0000313" key="3">
    <source>
        <dbReference type="Proteomes" id="UP001153365"/>
    </source>
</evidence>
<accession>A0AAV0BNF4</accession>
<keyword evidence="3" id="KW-1185">Reference proteome</keyword>
<dbReference type="EMBL" id="CALTRL010005963">
    <property type="protein sequence ID" value="CAH7688189.1"/>
    <property type="molecule type" value="Genomic_DNA"/>
</dbReference>
<comment type="caution">
    <text evidence="2">The sequence shown here is derived from an EMBL/GenBank/DDBJ whole genome shotgun (WGS) entry which is preliminary data.</text>
</comment>
<reference evidence="2" key="1">
    <citation type="submission" date="2022-06" db="EMBL/GenBank/DDBJ databases">
        <authorList>
            <consortium name="SYNGENTA / RWTH Aachen University"/>
        </authorList>
    </citation>
    <scope>NUCLEOTIDE SEQUENCE</scope>
</reference>
<dbReference type="AlphaFoldDB" id="A0AAV0BNF4"/>
<proteinExistence type="predicted"/>
<name>A0AAV0BNF4_PHAPC</name>
<evidence type="ECO:0000313" key="2">
    <source>
        <dbReference type="EMBL" id="CAH7688189.1"/>
    </source>
</evidence>
<sequence>MTDPQRVIVKAVDPQGLQSPTSHAKPKSRLNRYIADCISGKTLMPLATLTQKVTKDAAEFDLPLLSKEPPESKFDFTPILAAPKDSEMHDGTVELGNRQPKQPRQQETSNGGSRIISLAEETNQRNSGSLGNKLSGPNIASHVTASKTQLWKHAVPHVLLKAGNNFTWTHGRLGLERRLSPETSLGFHLCSIRPRIPAIVEAQYSDSNILLPSYTPTSAVVLAAPPIKASKTDKGNKQQFSVLLYACFDMSWMSESLDFYNKCKMSFMILHHRKGKSPIKSSFSSQLSSEAIWKHKILNFIFCDLIPTETNKQPNTALWSQMKSAISRARTIQDATEEPVNTHYRRLNALLDLTFHLLTAAPIAESLSANPSDAAIQISKSAVMLSDALGNVDLNYPSIQEILSSVPLPLEQLVKVGKKTGDPV</sequence>
<protein>
    <submittedName>
        <fullName evidence="2">Uncharacterized protein</fullName>
    </submittedName>
</protein>
<organism evidence="2 3">
    <name type="scientific">Phakopsora pachyrhizi</name>
    <name type="common">Asian soybean rust disease fungus</name>
    <dbReference type="NCBI Taxonomy" id="170000"/>
    <lineage>
        <taxon>Eukaryota</taxon>
        <taxon>Fungi</taxon>
        <taxon>Dikarya</taxon>
        <taxon>Basidiomycota</taxon>
        <taxon>Pucciniomycotina</taxon>
        <taxon>Pucciniomycetes</taxon>
        <taxon>Pucciniales</taxon>
        <taxon>Phakopsoraceae</taxon>
        <taxon>Phakopsora</taxon>
    </lineage>
</organism>
<evidence type="ECO:0000256" key="1">
    <source>
        <dbReference type="SAM" id="MobiDB-lite"/>
    </source>
</evidence>
<dbReference type="Proteomes" id="UP001153365">
    <property type="component" value="Unassembled WGS sequence"/>
</dbReference>
<gene>
    <name evidence="2" type="ORF">PPACK8108_LOCUS23117</name>
</gene>